<dbReference type="PANTHER" id="PTHR32315">
    <property type="entry name" value="ADENINE PHOSPHORIBOSYLTRANSFERASE"/>
    <property type="match status" value="1"/>
</dbReference>
<evidence type="ECO:0000313" key="14">
    <source>
        <dbReference type="EMBL" id="HIU91839.1"/>
    </source>
</evidence>
<evidence type="ECO:0000256" key="6">
    <source>
        <dbReference type="ARBA" id="ARBA00011738"/>
    </source>
</evidence>
<evidence type="ECO:0000256" key="9">
    <source>
        <dbReference type="ARBA" id="ARBA00022676"/>
    </source>
</evidence>
<dbReference type="CDD" id="cd06223">
    <property type="entry name" value="PRTases_typeI"/>
    <property type="match status" value="1"/>
</dbReference>
<dbReference type="NCBIfam" id="TIGR01090">
    <property type="entry name" value="apt"/>
    <property type="match status" value="1"/>
</dbReference>
<dbReference type="SUPFAM" id="SSF53271">
    <property type="entry name" value="PRTase-like"/>
    <property type="match status" value="1"/>
</dbReference>
<evidence type="ECO:0000313" key="15">
    <source>
        <dbReference type="Proteomes" id="UP000886748"/>
    </source>
</evidence>
<comment type="similarity">
    <text evidence="5 12">Belongs to the purine/pyrimidine phosphoribosyltransferase family.</text>
</comment>
<comment type="catalytic activity">
    <reaction evidence="1 12">
        <text>AMP + diphosphate = 5-phospho-alpha-D-ribose 1-diphosphate + adenine</text>
        <dbReference type="Rhea" id="RHEA:16609"/>
        <dbReference type="ChEBI" id="CHEBI:16708"/>
        <dbReference type="ChEBI" id="CHEBI:33019"/>
        <dbReference type="ChEBI" id="CHEBI:58017"/>
        <dbReference type="ChEBI" id="CHEBI:456215"/>
        <dbReference type="EC" id="2.4.2.7"/>
    </reaction>
</comment>
<dbReference type="AlphaFoldDB" id="A0A9D1SQW0"/>
<dbReference type="NCBIfam" id="NF002634">
    <property type="entry name" value="PRK02304.1-3"/>
    <property type="match status" value="1"/>
</dbReference>
<evidence type="ECO:0000256" key="12">
    <source>
        <dbReference type="HAMAP-Rule" id="MF_00004"/>
    </source>
</evidence>
<gene>
    <name evidence="12" type="primary">apt</name>
    <name evidence="14" type="ORF">IAD26_01750</name>
</gene>
<organism evidence="14 15">
    <name type="scientific">Candidatus Limenecus avicola</name>
    <dbReference type="NCBI Taxonomy" id="2840847"/>
    <lineage>
        <taxon>Bacteria</taxon>
        <taxon>Bacillati</taxon>
        <taxon>Bacillota</taxon>
        <taxon>Clostridia</taxon>
        <taxon>Eubacteriales</taxon>
        <taxon>Clostridiaceae</taxon>
        <taxon>Clostridiaceae incertae sedis</taxon>
        <taxon>Candidatus Limenecus</taxon>
    </lineage>
</organism>
<dbReference type="GO" id="GO:0005737">
    <property type="term" value="C:cytoplasm"/>
    <property type="evidence" value="ECO:0007669"/>
    <property type="project" value="UniProtKB-SubCell"/>
</dbReference>
<protein>
    <recommendedName>
        <fullName evidence="7 12">Adenine phosphoribosyltransferase</fullName>
        <shortName evidence="12">APRT</shortName>
        <ecNumber evidence="7 12">2.4.2.7</ecNumber>
    </recommendedName>
</protein>
<dbReference type="Proteomes" id="UP000886748">
    <property type="component" value="Unassembled WGS sequence"/>
</dbReference>
<dbReference type="InterPro" id="IPR005764">
    <property type="entry name" value="Ade_phspho_trans"/>
</dbReference>
<evidence type="ECO:0000256" key="5">
    <source>
        <dbReference type="ARBA" id="ARBA00008391"/>
    </source>
</evidence>
<dbReference type="GO" id="GO:0003999">
    <property type="term" value="F:adenine phosphoribosyltransferase activity"/>
    <property type="evidence" value="ECO:0007669"/>
    <property type="project" value="UniProtKB-UniRule"/>
</dbReference>
<keyword evidence="9 12" id="KW-0328">Glycosyltransferase</keyword>
<dbReference type="NCBIfam" id="NF002636">
    <property type="entry name" value="PRK02304.1-5"/>
    <property type="match status" value="1"/>
</dbReference>
<dbReference type="EMBL" id="DVOD01000013">
    <property type="protein sequence ID" value="HIU91839.1"/>
    <property type="molecule type" value="Genomic_DNA"/>
</dbReference>
<keyword evidence="8 12" id="KW-0963">Cytoplasm</keyword>
<comment type="pathway">
    <text evidence="4 12">Purine metabolism; AMP biosynthesis via salvage pathway; AMP from adenine: step 1/1.</text>
</comment>
<dbReference type="EC" id="2.4.2.7" evidence="7 12"/>
<dbReference type="Gene3D" id="3.40.50.2020">
    <property type="match status" value="1"/>
</dbReference>
<dbReference type="GO" id="GO:0006166">
    <property type="term" value="P:purine ribonucleoside salvage"/>
    <property type="evidence" value="ECO:0007669"/>
    <property type="project" value="UniProtKB-UniRule"/>
</dbReference>
<evidence type="ECO:0000256" key="4">
    <source>
        <dbReference type="ARBA" id="ARBA00004659"/>
    </source>
</evidence>
<comment type="subcellular location">
    <subcellularLocation>
        <location evidence="3 12">Cytoplasm</location>
    </subcellularLocation>
</comment>
<evidence type="ECO:0000256" key="8">
    <source>
        <dbReference type="ARBA" id="ARBA00022490"/>
    </source>
</evidence>
<evidence type="ECO:0000259" key="13">
    <source>
        <dbReference type="Pfam" id="PF00156"/>
    </source>
</evidence>
<dbReference type="FunFam" id="3.40.50.2020:FF:000004">
    <property type="entry name" value="Adenine phosphoribosyltransferase"/>
    <property type="match status" value="1"/>
</dbReference>
<dbReference type="InterPro" id="IPR050054">
    <property type="entry name" value="UPRTase/APRTase"/>
</dbReference>
<dbReference type="GO" id="GO:0002055">
    <property type="term" value="F:adenine binding"/>
    <property type="evidence" value="ECO:0007669"/>
    <property type="project" value="TreeGrafter"/>
</dbReference>
<evidence type="ECO:0000256" key="10">
    <source>
        <dbReference type="ARBA" id="ARBA00022679"/>
    </source>
</evidence>
<comment type="caution">
    <text evidence="14">The sequence shown here is derived from an EMBL/GenBank/DDBJ whole genome shotgun (WGS) entry which is preliminary data.</text>
</comment>
<accession>A0A9D1SQW0</accession>
<feature type="domain" description="Phosphoribosyltransferase" evidence="13">
    <location>
        <begin position="29"/>
        <end position="164"/>
    </location>
</feature>
<evidence type="ECO:0000256" key="2">
    <source>
        <dbReference type="ARBA" id="ARBA00003968"/>
    </source>
</evidence>
<proteinExistence type="inferred from homology"/>
<dbReference type="InterPro" id="IPR029057">
    <property type="entry name" value="PRTase-like"/>
</dbReference>
<evidence type="ECO:0000256" key="1">
    <source>
        <dbReference type="ARBA" id="ARBA00000868"/>
    </source>
</evidence>
<evidence type="ECO:0000256" key="11">
    <source>
        <dbReference type="ARBA" id="ARBA00022726"/>
    </source>
</evidence>
<dbReference type="InterPro" id="IPR000836">
    <property type="entry name" value="PRTase_dom"/>
</dbReference>
<dbReference type="Pfam" id="PF00156">
    <property type="entry name" value="Pribosyltran"/>
    <property type="match status" value="1"/>
</dbReference>
<dbReference type="PANTHER" id="PTHR32315:SF3">
    <property type="entry name" value="ADENINE PHOSPHORIBOSYLTRANSFERASE"/>
    <property type="match status" value="1"/>
</dbReference>
<evidence type="ECO:0000256" key="7">
    <source>
        <dbReference type="ARBA" id="ARBA00011893"/>
    </source>
</evidence>
<reference evidence="14" key="1">
    <citation type="submission" date="2020-10" db="EMBL/GenBank/DDBJ databases">
        <authorList>
            <person name="Gilroy R."/>
        </authorList>
    </citation>
    <scope>NUCLEOTIDE SEQUENCE</scope>
    <source>
        <strain evidence="14">CHK154-7741</strain>
    </source>
</reference>
<dbReference type="GO" id="GO:0044209">
    <property type="term" value="P:AMP salvage"/>
    <property type="evidence" value="ECO:0007669"/>
    <property type="project" value="UniProtKB-UniRule"/>
</dbReference>
<evidence type="ECO:0000256" key="3">
    <source>
        <dbReference type="ARBA" id="ARBA00004496"/>
    </source>
</evidence>
<dbReference type="GO" id="GO:0006168">
    <property type="term" value="P:adenine salvage"/>
    <property type="evidence" value="ECO:0007669"/>
    <property type="project" value="InterPro"/>
</dbReference>
<dbReference type="GO" id="GO:0016208">
    <property type="term" value="F:AMP binding"/>
    <property type="evidence" value="ECO:0007669"/>
    <property type="project" value="TreeGrafter"/>
</dbReference>
<comment type="subunit">
    <text evidence="6 12">Homodimer.</text>
</comment>
<keyword evidence="10 12" id="KW-0808">Transferase</keyword>
<name>A0A9D1SQW0_9CLOT</name>
<keyword evidence="11 12" id="KW-0660">Purine salvage</keyword>
<sequence>MQSYVQSKVRDIVDFPKKGIVFRDITTAVKDPKALKFMIDFLTEQFEDKKIDYVAGVESRGFVFGSALAYNLGAGFIMVRKPGKLPADVISQEYSLEYGTDKIEIHADAVEPGKNVLVIDDLLATGGTVDAACKLLKKAGANVVGAGFIIELSDLGGREKLKDIEVTSMIQYKGL</sequence>
<reference evidence="14" key="2">
    <citation type="journal article" date="2021" name="PeerJ">
        <title>Extensive microbial diversity within the chicken gut microbiome revealed by metagenomics and culture.</title>
        <authorList>
            <person name="Gilroy R."/>
            <person name="Ravi A."/>
            <person name="Getino M."/>
            <person name="Pursley I."/>
            <person name="Horton D.L."/>
            <person name="Alikhan N.F."/>
            <person name="Baker D."/>
            <person name="Gharbi K."/>
            <person name="Hall N."/>
            <person name="Watson M."/>
            <person name="Adriaenssens E.M."/>
            <person name="Foster-Nyarko E."/>
            <person name="Jarju S."/>
            <person name="Secka A."/>
            <person name="Antonio M."/>
            <person name="Oren A."/>
            <person name="Chaudhuri R.R."/>
            <person name="La Ragione R."/>
            <person name="Hildebrand F."/>
            <person name="Pallen M.J."/>
        </authorList>
    </citation>
    <scope>NUCLEOTIDE SEQUENCE</scope>
    <source>
        <strain evidence="14">CHK154-7741</strain>
    </source>
</reference>
<dbReference type="HAMAP" id="MF_00004">
    <property type="entry name" value="Aden_phosphoribosyltr"/>
    <property type="match status" value="1"/>
</dbReference>
<comment type="function">
    <text evidence="2 12">Catalyzes a salvage reaction resulting in the formation of AMP, that is energically less costly than de novo synthesis.</text>
</comment>